<accession>N1WQF0</accession>
<sequence length="67" mass="7713">MLDVSGKKLQLSVLTLYRIPDITPKYRVSTVCTTENDFPISVSDYPQGIFTVRFQVPPSVKFKRYEV</sequence>
<gene>
    <name evidence="1" type="ORF">LEP1GSC060_1720</name>
</gene>
<protein>
    <submittedName>
        <fullName evidence="1">Uncharacterized protein</fullName>
    </submittedName>
</protein>
<dbReference type="AlphaFoldDB" id="N1WQF0"/>
<reference evidence="1" key="1">
    <citation type="submission" date="2013-03" db="EMBL/GenBank/DDBJ databases">
        <authorList>
            <person name="Harkins D.M."/>
            <person name="Durkin A.S."/>
            <person name="Brinkac L.M."/>
            <person name="Haft D.H."/>
            <person name="Selengut J.D."/>
            <person name="Sanka R."/>
            <person name="DePew J."/>
            <person name="Purushe J."/>
            <person name="Hartskeerl R.A."/>
            <person name="Ahmed A."/>
            <person name="van der Linden H."/>
            <person name="Goris M.G.A."/>
            <person name="Vinetz J.M."/>
            <person name="Sutton G.G."/>
            <person name="Nierman W.C."/>
            <person name="Fouts D.E."/>
        </authorList>
    </citation>
    <scope>NUCLEOTIDE SEQUENCE [LARGE SCALE GENOMIC DNA]</scope>
    <source>
        <strain evidence="1">ICFT</strain>
    </source>
</reference>
<evidence type="ECO:0000313" key="1">
    <source>
        <dbReference type="EMBL" id="EMY78038.1"/>
    </source>
</evidence>
<comment type="caution">
    <text evidence="1">The sequence shown here is derived from an EMBL/GenBank/DDBJ whole genome shotgun (WGS) entry which is preliminary data.</text>
</comment>
<dbReference type="EMBL" id="AOHC02000026">
    <property type="protein sequence ID" value="EMY78038.1"/>
    <property type="molecule type" value="Genomic_DNA"/>
</dbReference>
<name>N1WQF0_9LEPT</name>
<keyword evidence="2" id="KW-1185">Reference proteome</keyword>
<dbReference type="Proteomes" id="UP000012313">
    <property type="component" value="Unassembled WGS sequence"/>
</dbReference>
<proteinExistence type="predicted"/>
<evidence type="ECO:0000313" key="2">
    <source>
        <dbReference type="Proteomes" id="UP000012313"/>
    </source>
</evidence>
<organism evidence="1 2">
    <name type="scientific">Leptospira weilii serovar Ranarum str. ICFT</name>
    <dbReference type="NCBI Taxonomy" id="1218598"/>
    <lineage>
        <taxon>Bacteria</taxon>
        <taxon>Pseudomonadati</taxon>
        <taxon>Spirochaetota</taxon>
        <taxon>Spirochaetia</taxon>
        <taxon>Leptospirales</taxon>
        <taxon>Leptospiraceae</taxon>
        <taxon>Leptospira</taxon>
    </lineage>
</organism>